<proteinExistence type="predicted"/>
<evidence type="ECO:0000313" key="5">
    <source>
        <dbReference type="Proteomes" id="UP000321514"/>
    </source>
</evidence>
<evidence type="ECO:0000313" key="3">
    <source>
        <dbReference type="EMBL" id="SEU33027.1"/>
    </source>
</evidence>
<reference evidence="2 5" key="2">
    <citation type="submission" date="2019-07" db="EMBL/GenBank/DDBJ databases">
        <title>Whole genome shotgun sequence of Myxococcus fulvus NBRC 100333.</title>
        <authorList>
            <person name="Hosoyama A."/>
            <person name="Uohara A."/>
            <person name="Ohji S."/>
            <person name="Ichikawa N."/>
        </authorList>
    </citation>
    <scope>NUCLEOTIDE SEQUENCE [LARGE SCALE GENOMIC DNA]</scope>
    <source>
        <strain evidence="2 5">NBRC 100333</strain>
    </source>
</reference>
<dbReference type="AlphaFoldDB" id="A0A511T6J0"/>
<feature type="transmembrane region" description="Helical" evidence="1">
    <location>
        <begin position="20"/>
        <end position="44"/>
    </location>
</feature>
<comment type="caution">
    <text evidence="2">The sequence shown here is derived from an EMBL/GenBank/DDBJ whole genome shotgun (WGS) entry which is preliminary data.</text>
</comment>
<keyword evidence="1" id="KW-0472">Membrane</keyword>
<dbReference type="EMBL" id="FOIB01000009">
    <property type="protein sequence ID" value="SEU33027.1"/>
    <property type="molecule type" value="Genomic_DNA"/>
</dbReference>
<dbReference type="Proteomes" id="UP000183760">
    <property type="component" value="Unassembled WGS sequence"/>
</dbReference>
<dbReference type="OrthoDB" id="5383389at2"/>
<gene>
    <name evidence="2" type="ORF">MFU01_46040</name>
    <name evidence="3" type="ORF">SAMN05443572_109221</name>
</gene>
<keyword evidence="4" id="KW-1185">Reference proteome</keyword>
<sequence length="150" mass="17079">MLESRDMLLLAAGVLPGWLVPPLFVLSLVAISYFASLKGGWFGLAKRFRTNMPRPDLFMKMSTGRMGWTHYNRCLTVGASEAGLYLAMMPSFTPFHPPLLIPWSEIKERRRETSQFKRVEKLVIGPDRTVVRIEALVMDGLARYLPPPRE</sequence>
<protein>
    <submittedName>
        <fullName evidence="2">Uncharacterized protein</fullName>
    </submittedName>
</protein>
<dbReference type="STRING" id="1334629.MFUL124B02_17985"/>
<evidence type="ECO:0000313" key="4">
    <source>
        <dbReference type="Proteomes" id="UP000183760"/>
    </source>
</evidence>
<keyword evidence="1" id="KW-0812">Transmembrane</keyword>
<organism evidence="2 5">
    <name type="scientific">Myxococcus fulvus</name>
    <dbReference type="NCBI Taxonomy" id="33"/>
    <lineage>
        <taxon>Bacteria</taxon>
        <taxon>Pseudomonadati</taxon>
        <taxon>Myxococcota</taxon>
        <taxon>Myxococcia</taxon>
        <taxon>Myxococcales</taxon>
        <taxon>Cystobacterineae</taxon>
        <taxon>Myxococcaceae</taxon>
        <taxon>Myxococcus</taxon>
    </lineage>
</organism>
<evidence type="ECO:0000256" key="1">
    <source>
        <dbReference type="SAM" id="Phobius"/>
    </source>
</evidence>
<evidence type="ECO:0000313" key="2">
    <source>
        <dbReference type="EMBL" id="GEN09567.1"/>
    </source>
</evidence>
<dbReference type="RefSeq" id="WP_052771007.1">
    <property type="nucleotide sequence ID" value="NZ_BJXR01000034.1"/>
</dbReference>
<accession>A0A511T6J0</accession>
<dbReference type="Proteomes" id="UP000321514">
    <property type="component" value="Unassembled WGS sequence"/>
</dbReference>
<reference evidence="3 4" key="1">
    <citation type="submission" date="2016-10" db="EMBL/GenBank/DDBJ databases">
        <authorList>
            <person name="Varghese N."/>
            <person name="Submissions S."/>
        </authorList>
    </citation>
    <scope>NUCLEOTIDE SEQUENCE [LARGE SCALE GENOMIC DNA]</scope>
    <source>
        <strain evidence="3 4">DSM 16525</strain>
    </source>
</reference>
<dbReference type="EMBL" id="BJXR01000034">
    <property type="protein sequence ID" value="GEN09567.1"/>
    <property type="molecule type" value="Genomic_DNA"/>
</dbReference>
<keyword evidence="1" id="KW-1133">Transmembrane helix</keyword>
<name>A0A511T6J0_MYXFU</name>